<protein>
    <recommendedName>
        <fullName evidence="3">Ketoreductase (KR) domain-containing protein</fullName>
    </recommendedName>
</protein>
<dbReference type="EMBL" id="CP069109">
    <property type="protein sequence ID" value="QSS58804.1"/>
    <property type="molecule type" value="Genomic_DNA"/>
</dbReference>
<dbReference type="OrthoDB" id="542013at2759"/>
<dbReference type="Pfam" id="PF08659">
    <property type="entry name" value="KR"/>
    <property type="match status" value="1"/>
</dbReference>
<dbReference type="AlphaFoldDB" id="A0A8A1M2B0"/>
<name>A0A8A1M2B0_AJECA</name>
<evidence type="ECO:0000313" key="4">
    <source>
        <dbReference type="EMBL" id="QSS58804.1"/>
    </source>
</evidence>
<dbReference type="VEuPathDB" id="FungiDB:I7I51_08233"/>
<evidence type="ECO:0000256" key="2">
    <source>
        <dbReference type="ARBA" id="ARBA00023002"/>
    </source>
</evidence>
<accession>A0A8A1M2B0</accession>
<dbReference type="PANTHER" id="PTHR43157">
    <property type="entry name" value="PHOSPHATIDYLINOSITOL-GLYCAN BIOSYNTHESIS CLASS F PROTEIN-RELATED"/>
    <property type="match status" value="1"/>
</dbReference>
<evidence type="ECO:0000259" key="3">
    <source>
        <dbReference type="Pfam" id="PF08659"/>
    </source>
</evidence>
<dbReference type="InterPro" id="IPR036291">
    <property type="entry name" value="NAD(P)-bd_dom_sf"/>
</dbReference>
<organism evidence="4 5">
    <name type="scientific">Ajellomyces capsulatus</name>
    <name type="common">Darling's disease fungus</name>
    <name type="synonym">Histoplasma capsulatum</name>
    <dbReference type="NCBI Taxonomy" id="5037"/>
    <lineage>
        <taxon>Eukaryota</taxon>
        <taxon>Fungi</taxon>
        <taxon>Dikarya</taxon>
        <taxon>Ascomycota</taxon>
        <taxon>Pezizomycotina</taxon>
        <taxon>Eurotiomycetes</taxon>
        <taxon>Eurotiomycetidae</taxon>
        <taxon>Onygenales</taxon>
        <taxon>Ajellomycetaceae</taxon>
        <taxon>Histoplasma</taxon>
    </lineage>
</organism>
<dbReference type="GO" id="GO:0016491">
    <property type="term" value="F:oxidoreductase activity"/>
    <property type="evidence" value="ECO:0007669"/>
    <property type="project" value="UniProtKB-KW"/>
</dbReference>
<sequence>MVMLRLTAEQYRKLPILVDEKTCIGKTYIITGGNSGLGLETARHLVSASAERVVLPVRNLKAGEAAKNDIEKTTGRKGAVRVRHIDMSTYASVQSFVKKITEELDRIDGFSEGMETGMFVNVVNTVFLGALMMPKLKDSAIKFNIKPTLVFIVSVLGYTAKGEMDKSRNGVIFEGLNDQKRANMDSR</sequence>
<dbReference type="SUPFAM" id="SSF51735">
    <property type="entry name" value="NAD(P)-binding Rossmann-fold domains"/>
    <property type="match status" value="1"/>
</dbReference>
<dbReference type="Proteomes" id="UP000663671">
    <property type="component" value="Chromosome 2"/>
</dbReference>
<dbReference type="Gene3D" id="3.40.50.720">
    <property type="entry name" value="NAD(P)-binding Rossmann-like Domain"/>
    <property type="match status" value="1"/>
</dbReference>
<keyword evidence="2" id="KW-0560">Oxidoreductase</keyword>
<evidence type="ECO:0000313" key="5">
    <source>
        <dbReference type="Proteomes" id="UP000663671"/>
    </source>
</evidence>
<reference evidence="4" key="1">
    <citation type="submission" date="2021-01" db="EMBL/GenBank/DDBJ databases">
        <title>Chromosome-level genome assembly of a human fungal pathogen reveals clustering of transcriptionally co-regulated genes.</title>
        <authorList>
            <person name="Voorhies M."/>
            <person name="Cohen S."/>
            <person name="Shea T.P."/>
            <person name="Petrus S."/>
            <person name="Munoz J.F."/>
            <person name="Poplawski S."/>
            <person name="Goldman W.E."/>
            <person name="Michael T."/>
            <person name="Cuomo C.A."/>
            <person name="Sil A."/>
            <person name="Beyhan S."/>
        </authorList>
    </citation>
    <scope>NUCLEOTIDE SEQUENCE</scope>
    <source>
        <strain evidence="4">WU24</strain>
    </source>
</reference>
<evidence type="ECO:0000256" key="1">
    <source>
        <dbReference type="ARBA" id="ARBA00006484"/>
    </source>
</evidence>
<proteinExistence type="inferred from homology"/>
<feature type="domain" description="Ketoreductase (KR)" evidence="3">
    <location>
        <begin position="27"/>
        <end position="109"/>
    </location>
</feature>
<gene>
    <name evidence="4" type="ORF">I7I51_08233</name>
</gene>
<dbReference type="InterPro" id="IPR013968">
    <property type="entry name" value="PKS_KR"/>
</dbReference>
<dbReference type="PANTHER" id="PTHR43157:SF31">
    <property type="entry name" value="PHOSPHATIDYLINOSITOL-GLYCAN BIOSYNTHESIS CLASS F PROTEIN"/>
    <property type="match status" value="1"/>
</dbReference>
<comment type="similarity">
    <text evidence="1">Belongs to the short-chain dehydrogenases/reductases (SDR) family.</text>
</comment>